<reference evidence="4" key="1">
    <citation type="submission" date="2022-01" db="EMBL/GenBank/DDBJ databases">
        <title>Comparative genomics reveals a dynamic genome evolution in the ectomycorrhizal milk-cap (Lactarius) mushrooms.</title>
        <authorList>
            <consortium name="DOE Joint Genome Institute"/>
            <person name="Lebreton A."/>
            <person name="Tang N."/>
            <person name="Kuo A."/>
            <person name="LaButti K."/>
            <person name="Drula E."/>
            <person name="Barry K."/>
            <person name="Clum A."/>
            <person name="Lipzen A."/>
            <person name="Mousain D."/>
            <person name="Ng V."/>
            <person name="Wang R."/>
            <person name="Wang X."/>
            <person name="Dai Y."/>
            <person name="Henrissat B."/>
            <person name="Grigoriev I.V."/>
            <person name="Guerin-Laguette A."/>
            <person name="Yu F."/>
            <person name="Martin F.M."/>
        </authorList>
    </citation>
    <scope>NUCLEOTIDE SEQUENCE</scope>
    <source>
        <strain evidence="4">QP</strain>
    </source>
</reference>
<evidence type="ECO:0000313" key="5">
    <source>
        <dbReference type="Proteomes" id="UP001201163"/>
    </source>
</evidence>
<evidence type="ECO:0000256" key="1">
    <source>
        <dbReference type="ARBA" id="ARBA00009934"/>
    </source>
</evidence>
<evidence type="ECO:0000313" key="4">
    <source>
        <dbReference type="EMBL" id="KAH8998034.1"/>
    </source>
</evidence>
<dbReference type="Gene3D" id="3.30.930.10">
    <property type="entry name" value="Bira Bifunctional Protein, Domain 2"/>
    <property type="match status" value="1"/>
</dbReference>
<evidence type="ECO:0000259" key="3">
    <source>
        <dbReference type="PROSITE" id="PS51733"/>
    </source>
</evidence>
<dbReference type="SUPFAM" id="SSF55681">
    <property type="entry name" value="Class II aaRS and biotin synthetases"/>
    <property type="match status" value="1"/>
</dbReference>
<comment type="similarity">
    <text evidence="1">Belongs to the biotin--protein ligase family.</text>
</comment>
<feature type="domain" description="BPL/LPL catalytic" evidence="3">
    <location>
        <begin position="329"/>
        <end position="528"/>
    </location>
</feature>
<dbReference type="CDD" id="cd16442">
    <property type="entry name" value="BPL"/>
    <property type="match status" value="1"/>
</dbReference>
<keyword evidence="5" id="KW-1185">Reference proteome</keyword>
<dbReference type="PROSITE" id="PS51733">
    <property type="entry name" value="BPL_LPL_CATALYTIC"/>
    <property type="match status" value="1"/>
</dbReference>
<organism evidence="4 5">
    <name type="scientific">Lactarius akahatsu</name>
    <dbReference type="NCBI Taxonomy" id="416441"/>
    <lineage>
        <taxon>Eukaryota</taxon>
        <taxon>Fungi</taxon>
        <taxon>Dikarya</taxon>
        <taxon>Basidiomycota</taxon>
        <taxon>Agaricomycotina</taxon>
        <taxon>Agaricomycetes</taxon>
        <taxon>Russulales</taxon>
        <taxon>Russulaceae</taxon>
        <taxon>Lactarius</taxon>
    </lineage>
</organism>
<dbReference type="AlphaFoldDB" id="A0AAD4LMY4"/>
<dbReference type="GO" id="GO:0005737">
    <property type="term" value="C:cytoplasm"/>
    <property type="evidence" value="ECO:0007669"/>
    <property type="project" value="TreeGrafter"/>
</dbReference>
<keyword evidence="2" id="KW-0436">Ligase</keyword>
<sequence length="617" mass="65893">MNVLIYASSASFGLSNVLRSVLSPLYTVQSITPAILATQPWSNSCALLVLSSPPGALGSLSLPSQAHATIQQYIATGGRILGFGLGISILSHRPAQDHFNLWDAGLRAAIIPEAPRGLSAHSLPASIRLRTGTLLSGLRPAGVSFELTHTTSDVIHGHWEGPADAIAGIQIPVGSGLAGFWGVSLDGVDDSPSSLGLLRYALASLGLTIPTESLIALPPVPKYSLPQFLLHQHGKRQIAETVLERLGLSIAESSTNAGIFDDAADTYHFCRTTLEGSARLVAEARMSTEPATHAPRVVLVLPPDVLPSQELTPRFDAGRYFAILEQVRGDQASVSGSWGFGEALFYGEAVTSTQTMLERNPRFLASLPAPVVSLATFQLTGRGRGSNTWLSPEGCLQFSLLVRAPLGAFPAPRLVFVQYLAGLAIINACRDRRVLGNDHGVHVKLKWPNDVYVELPGGDTKKKVGGILVNTSFSGGNMDVIIGFGVNVSTPVPVTSLSQLSPPGQRLSAETLLALVLTEFERLWVAFVQGRGGWAPFEDAYLDAWMHSDQLVTVTTVEPPRPVRIVGITHDYGLLRTLPERTGWGKSSGQGAEYDYIDLQPDGNSFDIMAGLIKAKK</sequence>
<dbReference type="EMBL" id="JAKELL010000006">
    <property type="protein sequence ID" value="KAH8998034.1"/>
    <property type="molecule type" value="Genomic_DNA"/>
</dbReference>
<dbReference type="NCBIfam" id="TIGR00121">
    <property type="entry name" value="birA_ligase"/>
    <property type="match status" value="1"/>
</dbReference>
<evidence type="ECO:0000256" key="2">
    <source>
        <dbReference type="ARBA" id="ARBA00022598"/>
    </source>
</evidence>
<dbReference type="InterPro" id="IPR045864">
    <property type="entry name" value="aa-tRNA-synth_II/BPL/LPL"/>
</dbReference>
<dbReference type="InterPro" id="IPR019197">
    <property type="entry name" value="Biotin-prot_ligase_N"/>
</dbReference>
<dbReference type="PANTHER" id="PTHR12835">
    <property type="entry name" value="BIOTIN PROTEIN LIGASE"/>
    <property type="match status" value="1"/>
</dbReference>
<dbReference type="InterPro" id="IPR004408">
    <property type="entry name" value="Biotin_CoA_COase_ligase"/>
</dbReference>
<protein>
    <submittedName>
        <fullName evidence="4">Class II aaRS and biotin synthetase</fullName>
    </submittedName>
</protein>
<dbReference type="PANTHER" id="PTHR12835:SF5">
    <property type="entry name" value="BIOTIN--PROTEIN LIGASE"/>
    <property type="match status" value="1"/>
</dbReference>
<dbReference type="Proteomes" id="UP001201163">
    <property type="component" value="Unassembled WGS sequence"/>
</dbReference>
<dbReference type="Pfam" id="PF09825">
    <property type="entry name" value="BPL_N"/>
    <property type="match status" value="1"/>
</dbReference>
<gene>
    <name evidence="4" type="ORF">EDB92DRAFT_1792119</name>
</gene>
<comment type="caution">
    <text evidence="4">The sequence shown here is derived from an EMBL/GenBank/DDBJ whole genome shotgun (WGS) entry which is preliminary data.</text>
</comment>
<dbReference type="InterPro" id="IPR004143">
    <property type="entry name" value="BPL_LPL_catalytic"/>
</dbReference>
<proteinExistence type="inferred from homology"/>
<name>A0AAD4LMY4_9AGAM</name>
<dbReference type="GO" id="GO:0004077">
    <property type="term" value="F:biotin--[biotin carboxyl-carrier protein] ligase activity"/>
    <property type="evidence" value="ECO:0007669"/>
    <property type="project" value="InterPro"/>
</dbReference>
<dbReference type="Pfam" id="PF03099">
    <property type="entry name" value="BPL_LplA_LipB"/>
    <property type="match status" value="1"/>
</dbReference>
<accession>A0AAD4LMY4</accession>